<keyword evidence="4 7" id="KW-0560">Oxidoreductase</keyword>
<evidence type="ECO:0000256" key="1">
    <source>
        <dbReference type="ARBA" id="ARBA00001974"/>
    </source>
</evidence>
<dbReference type="PANTHER" id="PTHR13789">
    <property type="entry name" value="MONOOXYGENASE"/>
    <property type="match status" value="1"/>
</dbReference>
<keyword evidence="2" id="KW-0285">Flavoprotein</keyword>
<dbReference type="SUPFAM" id="SSF51905">
    <property type="entry name" value="FAD/NAD(P)-binding domain"/>
    <property type="match status" value="1"/>
</dbReference>
<dbReference type="InterPro" id="IPR050493">
    <property type="entry name" value="FAD-dep_Monooxygenase_BioMet"/>
</dbReference>
<evidence type="ECO:0000313" key="7">
    <source>
        <dbReference type="EMBL" id="MBB5114779.1"/>
    </source>
</evidence>
<evidence type="ECO:0000256" key="2">
    <source>
        <dbReference type="ARBA" id="ARBA00022630"/>
    </source>
</evidence>
<keyword evidence="8" id="KW-1185">Reference proteome</keyword>
<dbReference type="InterPro" id="IPR002938">
    <property type="entry name" value="FAD-bd"/>
</dbReference>
<dbReference type="InterPro" id="IPR036188">
    <property type="entry name" value="FAD/NAD-bd_sf"/>
</dbReference>
<keyword evidence="5" id="KW-0503">Monooxygenase</keyword>
<evidence type="ECO:0000256" key="3">
    <source>
        <dbReference type="ARBA" id="ARBA00022827"/>
    </source>
</evidence>
<dbReference type="PANTHER" id="PTHR13789:SF318">
    <property type="entry name" value="GERANYLGERANYL DIPHOSPHATE REDUCTASE"/>
    <property type="match status" value="1"/>
</dbReference>
<evidence type="ECO:0000256" key="4">
    <source>
        <dbReference type="ARBA" id="ARBA00023002"/>
    </source>
</evidence>
<dbReference type="GO" id="GO:0018658">
    <property type="term" value="F:salicylate 1-monooxygenase activity"/>
    <property type="evidence" value="ECO:0007669"/>
    <property type="project" value="UniProtKB-EC"/>
</dbReference>
<comment type="cofactor">
    <cofactor evidence="1">
        <name>FAD</name>
        <dbReference type="ChEBI" id="CHEBI:57692"/>
    </cofactor>
</comment>
<dbReference type="RefSeq" id="WP_184686561.1">
    <property type="nucleotide sequence ID" value="NZ_JACHJC010000001.1"/>
</dbReference>
<feature type="domain" description="FAD-binding" evidence="6">
    <location>
        <begin position="7"/>
        <end position="347"/>
    </location>
</feature>
<evidence type="ECO:0000313" key="8">
    <source>
        <dbReference type="Proteomes" id="UP000618986"/>
    </source>
</evidence>
<dbReference type="SUPFAM" id="SSF54373">
    <property type="entry name" value="FAD-linked reductases, C-terminal domain"/>
    <property type="match status" value="1"/>
</dbReference>
<evidence type="ECO:0000256" key="5">
    <source>
        <dbReference type="ARBA" id="ARBA00023033"/>
    </source>
</evidence>
<protein>
    <submittedName>
        <fullName evidence="7">Salicylate hydroxylase</fullName>
        <ecNumber evidence="7">1.14.13.1</ecNumber>
    </submittedName>
</protein>
<evidence type="ECO:0000259" key="6">
    <source>
        <dbReference type="Pfam" id="PF01494"/>
    </source>
</evidence>
<dbReference type="EMBL" id="JACHJC010000001">
    <property type="protein sequence ID" value="MBB5114779.1"/>
    <property type="molecule type" value="Genomic_DNA"/>
</dbReference>
<dbReference type="Gene3D" id="3.50.50.60">
    <property type="entry name" value="FAD/NAD(P)-binding domain"/>
    <property type="match status" value="1"/>
</dbReference>
<dbReference type="GeneID" id="300295154"/>
<name>A0ABR6MHB2_MICEC</name>
<dbReference type="Proteomes" id="UP000618986">
    <property type="component" value="Unassembled WGS sequence"/>
</dbReference>
<accession>A0ABR6MHB2</accession>
<dbReference type="PRINTS" id="PR00420">
    <property type="entry name" value="RNGMNOXGNASE"/>
</dbReference>
<keyword evidence="3" id="KW-0274">FAD</keyword>
<reference evidence="7 8" key="1">
    <citation type="submission" date="2020-08" db="EMBL/GenBank/DDBJ databases">
        <title>Sequencing the genomes of 1000 actinobacteria strains.</title>
        <authorList>
            <person name="Klenk H.-P."/>
        </authorList>
    </citation>
    <scope>NUCLEOTIDE SEQUENCE [LARGE SCALE GENOMIC DNA]</scope>
    <source>
        <strain evidence="7 8">DSM 43036</strain>
    </source>
</reference>
<gene>
    <name evidence="7" type="ORF">FHU28_004618</name>
</gene>
<dbReference type="EC" id="1.14.13.1" evidence="7"/>
<organism evidence="7 8">
    <name type="scientific">Micromonospora echinospora</name>
    <name type="common">Micromonospora purpurea</name>
    <dbReference type="NCBI Taxonomy" id="1877"/>
    <lineage>
        <taxon>Bacteria</taxon>
        <taxon>Bacillati</taxon>
        <taxon>Actinomycetota</taxon>
        <taxon>Actinomycetes</taxon>
        <taxon>Micromonosporales</taxon>
        <taxon>Micromonosporaceae</taxon>
        <taxon>Micromonospora</taxon>
    </lineage>
</organism>
<sequence>MSTRTPVRVVVAGGGIGGLATALAVAAHGHHVTVLERQPEFTELGAGIQLAPNGLHALDALGVGPEVRATAVAMAELRFMDGVTGTHVTSLPLTERYQRRFGSPYVVVHRAELHRRLLDAARRLPRVTLRPAASVAGYRQSAAGAAVHLDSGERIPADMVIGADGIHSRIRRQLVGDGEPRNSGITAYRAIVPMSQVPDRVRRDAVTWWAGPDCHFVHYPISGGAYLNMAASHADGAPTLFAGRPTDGALVRAAMSRLGAVDDLLRLTDEWRAWVLVDRAPVDDWADGRVALLGDAAHPMLHYAAQGACQALEDAVVLGDLLGDGAQPVPEVLRRYVAQRRERTAAVQAVSRDSIRLWHAAGEAATARNRALAAMTPEELHTAVAWMHAARVRGERPSEAVR</sequence>
<dbReference type="Pfam" id="PF01494">
    <property type="entry name" value="FAD_binding_3"/>
    <property type="match status" value="1"/>
</dbReference>
<comment type="caution">
    <text evidence="7">The sequence shown here is derived from an EMBL/GenBank/DDBJ whole genome shotgun (WGS) entry which is preliminary data.</text>
</comment>
<proteinExistence type="predicted"/>